<comment type="function">
    <text evidence="10">Broad-specificity nucleoside monophosphate (NMP) kinase that catalyzes the reversible transfer of the terminal phosphate group between nucleoside triphosphates and monophosphates. Has also ATPase activity. Involved in the late cytoplasmic maturation steps of the 40S ribosomal particles, specifically 18S rRNA maturation. While NMP activity is not required for ribosome maturation, ATPase activity is. Associates transiently with small ribosomal subunit protein uS11. ATP hydrolysis breaks the interaction with uS11. May temporarily remove uS11 from the ribosome to enable a conformational change of the ribosomal RNA that is needed for the final maturation step of the small ribosomal subunit. Its NMP activity may have a role in nuclear energy homeostasis.</text>
</comment>
<comment type="subunit">
    <text evidence="10">Interacts with small ribosomal subunit protein uS11. Not a structural component of 43S pre-ribosomes, but transiently interacts with them by binding to uS11.</text>
</comment>
<evidence type="ECO:0000256" key="7">
    <source>
        <dbReference type="ARBA" id="ARBA00022777"/>
    </source>
</evidence>
<dbReference type="Gene3D" id="3.40.50.300">
    <property type="entry name" value="P-loop containing nucleotide triphosphate hydrolases"/>
    <property type="match status" value="1"/>
</dbReference>
<feature type="region of interest" description="NMPbind" evidence="10">
    <location>
        <begin position="41"/>
        <end position="64"/>
    </location>
</feature>
<keyword evidence="8 10" id="KW-0067">ATP-binding</keyword>
<gene>
    <name evidence="11" type="ORF">BS47DRAFT_1484426</name>
</gene>
<dbReference type="Pfam" id="PF13238">
    <property type="entry name" value="AAA_18"/>
    <property type="match status" value="1"/>
</dbReference>
<dbReference type="GO" id="GO:0005524">
    <property type="term" value="F:ATP binding"/>
    <property type="evidence" value="ECO:0007669"/>
    <property type="project" value="UniProtKB-KW"/>
</dbReference>
<sequence length="197" mass="22557">MDIEELRQRPNIVITGTPGTGKSTHAQALVDACPVPLQHINVVELVKQKELHDGYDQEWQSYIVDEDKACTTTSFKILGTINNVVIDELEPLAVQGGLILDWHTCDAFPERWIDLVVVLQCDHSRLWERLEKRNYTLKKIQENNECEIMGTVLEEAREAYAEEIVVVLRSEEIGDLESNVARIVQWVESWRADRGFS</sequence>
<name>A0A9P6B0U2_9AGAM</name>
<evidence type="ECO:0000313" key="12">
    <source>
        <dbReference type="Proteomes" id="UP000886523"/>
    </source>
</evidence>
<keyword evidence="5 10" id="KW-0808">Transferase</keyword>
<keyword evidence="4 10" id="KW-0698">rRNA processing</keyword>
<evidence type="ECO:0000256" key="8">
    <source>
        <dbReference type="ARBA" id="ARBA00022840"/>
    </source>
</evidence>
<comment type="subcellular location">
    <subcellularLocation>
        <location evidence="10">Cytoplasm</location>
    </subcellularLocation>
    <subcellularLocation>
        <location evidence="10">Nucleus</location>
    </subcellularLocation>
</comment>
<accession>A0A9P6B0U2</accession>
<reference evidence="11" key="1">
    <citation type="journal article" date="2020" name="Nat. Commun.">
        <title>Large-scale genome sequencing of mycorrhizal fungi provides insights into the early evolution of symbiotic traits.</title>
        <authorList>
            <person name="Miyauchi S."/>
            <person name="Kiss E."/>
            <person name="Kuo A."/>
            <person name="Drula E."/>
            <person name="Kohler A."/>
            <person name="Sanchez-Garcia M."/>
            <person name="Morin E."/>
            <person name="Andreopoulos B."/>
            <person name="Barry K.W."/>
            <person name="Bonito G."/>
            <person name="Buee M."/>
            <person name="Carver A."/>
            <person name="Chen C."/>
            <person name="Cichocki N."/>
            <person name="Clum A."/>
            <person name="Culley D."/>
            <person name="Crous P.W."/>
            <person name="Fauchery L."/>
            <person name="Girlanda M."/>
            <person name="Hayes R.D."/>
            <person name="Keri Z."/>
            <person name="LaButti K."/>
            <person name="Lipzen A."/>
            <person name="Lombard V."/>
            <person name="Magnuson J."/>
            <person name="Maillard F."/>
            <person name="Murat C."/>
            <person name="Nolan M."/>
            <person name="Ohm R.A."/>
            <person name="Pangilinan J."/>
            <person name="Pereira M.F."/>
            <person name="Perotto S."/>
            <person name="Peter M."/>
            <person name="Pfister S."/>
            <person name="Riley R."/>
            <person name="Sitrit Y."/>
            <person name="Stielow J.B."/>
            <person name="Szollosi G."/>
            <person name="Zifcakova L."/>
            <person name="Stursova M."/>
            <person name="Spatafora J.W."/>
            <person name="Tedersoo L."/>
            <person name="Vaario L.M."/>
            <person name="Yamada A."/>
            <person name="Yan M."/>
            <person name="Wang P."/>
            <person name="Xu J."/>
            <person name="Bruns T."/>
            <person name="Baldrian P."/>
            <person name="Vilgalys R."/>
            <person name="Dunand C."/>
            <person name="Henrissat B."/>
            <person name="Grigoriev I.V."/>
            <person name="Hibbett D."/>
            <person name="Nagy L.G."/>
            <person name="Martin F.M."/>
        </authorList>
    </citation>
    <scope>NUCLEOTIDE SEQUENCE</scope>
    <source>
        <strain evidence="11">UP504</strain>
    </source>
</reference>
<feature type="region of interest" description="LID" evidence="10">
    <location>
        <begin position="132"/>
        <end position="142"/>
    </location>
</feature>
<dbReference type="GO" id="GO:0005737">
    <property type="term" value="C:cytoplasm"/>
    <property type="evidence" value="ECO:0007669"/>
    <property type="project" value="UniProtKB-SubCell"/>
</dbReference>
<evidence type="ECO:0000256" key="1">
    <source>
        <dbReference type="ARBA" id="ARBA00000582"/>
    </source>
</evidence>
<evidence type="ECO:0000256" key="5">
    <source>
        <dbReference type="ARBA" id="ARBA00022679"/>
    </source>
</evidence>
<comment type="similarity">
    <text evidence="10">Belongs to the adenylate kinase family. AK6 subfamily.</text>
</comment>
<evidence type="ECO:0000256" key="2">
    <source>
        <dbReference type="ARBA" id="ARBA00022490"/>
    </source>
</evidence>
<dbReference type="PANTHER" id="PTHR12595:SF0">
    <property type="entry name" value="ADENYLATE KINASE ISOENZYME 6"/>
    <property type="match status" value="1"/>
</dbReference>
<feature type="binding site" evidence="10">
    <location>
        <position position="21"/>
    </location>
    <ligand>
        <name>ATP</name>
        <dbReference type="ChEBI" id="CHEBI:30616"/>
    </ligand>
</feature>
<dbReference type="GO" id="GO:0004017">
    <property type="term" value="F:AMP kinase activity"/>
    <property type="evidence" value="ECO:0007669"/>
    <property type="project" value="UniProtKB-UniRule"/>
</dbReference>
<evidence type="ECO:0000313" key="11">
    <source>
        <dbReference type="EMBL" id="KAF9515598.1"/>
    </source>
</evidence>
<dbReference type="AlphaFoldDB" id="A0A9P6B0U2"/>
<dbReference type="OrthoDB" id="10251185at2759"/>
<dbReference type="GO" id="GO:0016887">
    <property type="term" value="F:ATP hydrolysis activity"/>
    <property type="evidence" value="ECO:0007669"/>
    <property type="project" value="UniProtKB-UniRule"/>
</dbReference>
<dbReference type="EMBL" id="MU128948">
    <property type="protein sequence ID" value="KAF9515598.1"/>
    <property type="molecule type" value="Genomic_DNA"/>
</dbReference>
<evidence type="ECO:0000256" key="3">
    <source>
        <dbReference type="ARBA" id="ARBA00022517"/>
    </source>
</evidence>
<protein>
    <recommendedName>
        <fullName evidence="10">Adenylate kinase isoenzyme 6 homolog</fullName>
        <shortName evidence="10">AK6</shortName>
        <ecNumber evidence="10">2.7.4.3</ecNumber>
    </recommendedName>
    <alternativeName>
        <fullName evidence="10">Dual activity adenylate kinase/ATPase</fullName>
        <shortName evidence="10">AK/ATPase</shortName>
    </alternativeName>
</protein>
<keyword evidence="9 10" id="KW-0539">Nucleus</keyword>
<dbReference type="InterPro" id="IPR027417">
    <property type="entry name" value="P-loop_NTPase"/>
</dbReference>
<dbReference type="Proteomes" id="UP000886523">
    <property type="component" value="Unassembled WGS sequence"/>
</dbReference>
<evidence type="ECO:0000256" key="9">
    <source>
        <dbReference type="ARBA" id="ARBA00023242"/>
    </source>
</evidence>
<dbReference type="InterPro" id="IPR020618">
    <property type="entry name" value="Adenyl_kinase_AK6"/>
</dbReference>
<comment type="catalytic activity">
    <reaction evidence="1 10">
        <text>AMP + ATP = 2 ADP</text>
        <dbReference type="Rhea" id="RHEA:12973"/>
        <dbReference type="ChEBI" id="CHEBI:30616"/>
        <dbReference type="ChEBI" id="CHEBI:456215"/>
        <dbReference type="ChEBI" id="CHEBI:456216"/>
        <dbReference type="EC" id="2.7.4.3"/>
    </reaction>
</comment>
<proteinExistence type="inferred from homology"/>
<evidence type="ECO:0000256" key="10">
    <source>
        <dbReference type="HAMAP-Rule" id="MF_03173"/>
    </source>
</evidence>
<keyword evidence="6 10" id="KW-0547">Nucleotide-binding</keyword>
<evidence type="ECO:0000256" key="4">
    <source>
        <dbReference type="ARBA" id="ARBA00022552"/>
    </source>
</evidence>
<feature type="binding site" evidence="10">
    <location>
        <position position="19"/>
    </location>
    <ligand>
        <name>ATP</name>
        <dbReference type="ChEBI" id="CHEBI:30616"/>
    </ligand>
</feature>
<dbReference type="GO" id="GO:0042274">
    <property type="term" value="P:ribosomal small subunit biogenesis"/>
    <property type="evidence" value="ECO:0007669"/>
    <property type="project" value="UniProtKB-UniRule"/>
</dbReference>
<keyword evidence="3 10" id="KW-0690">Ribosome biogenesis</keyword>
<evidence type="ECO:0000256" key="6">
    <source>
        <dbReference type="ARBA" id="ARBA00022741"/>
    </source>
</evidence>
<dbReference type="HAMAP" id="MF_00039">
    <property type="entry name" value="Adenylate_kinase_AK6"/>
    <property type="match status" value="1"/>
</dbReference>
<keyword evidence="12" id="KW-1185">Reference proteome</keyword>
<comment type="caution">
    <text evidence="11">The sequence shown here is derived from an EMBL/GenBank/DDBJ whole genome shotgun (WGS) entry which is preliminary data.</text>
</comment>
<organism evidence="11 12">
    <name type="scientific">Hydnum rufescens UP504</name>
    <dbReference type="NCBI Taxonomy" id="1448309"/>
    <lineage>
        <taxon>Eukaryota</taxon>
        <taxon>Fungi</taxon>
        <taxon>Dikarya</taxon>
        <taxon>Basidiomycota</taxon>
        <taxon>Agaricomycotina</taxon>
        <taxon>Agaricomycetes</taxon>
        <taxon>Cantharellales</taxon>
        <taxon>Hydnaceae</taxon>
        <taxon>Hydnum</taxon>
    </lineage>
</organism>
<dbReference type="PANTHER" id="PTHR12595">
    <property type="entry name" value="POS9-ACTIVATING FACTOR FAP7-RELATED"/>
    <property type="match status" value="1"/>
</dbReference>
<comment type="caution">
    <text evidence="10">Lacks conserved residue(s) required for the propagation of feature annotation.</text>
</comment>
<keyword evidence="2 10" id="KW-0963">Cytoplasm</keyword>
<comment type="catalytic activity">
    <reaction evidence="10">
        <text>ATP + H2O = ADP + phosphate + H(+)</text>
        <dbReference type="Rhea" id="RHEA:13065"/>
        <dbReference type="ChEBI" id="CHEBI:15377"/>
        <dbReference type="ChEBI" id="CHEBI:15378"/>
        <dbReference type="ChEBI" id="CHEBI:30616"/>
        <dbReference type="ChEBI" id="CHEBI:43474"/>
        <dbReference type="ChEBI" id="CHEBI:456216"/>
    </reaction>
</comment>
<dbReference type="FunFam" id="3.40.50.300:FF:000372">
    <property type="entry name" value="Adenylate kinase isoenzyme 6 homolog"/>
    <property type="match status" value="1"/>
</dbReference>
<dbReference type="GO" id="GO:0006364">
    <property type="term" value="P:rRNA processing"/>
    <property type="evidence" value="ECO:0007669"/>
    <property type="project" value="UniProtKB-KW"/>
</dbReference>
<feature type="binding site" evidence="10">
    <location>
        <position position="24"/>
    </location>
    <ligand>
        <name>ATP</name>
        <dbReference type="ChEBI" id="CHEBI:30616"/>
    </ligand>
</feature>
<dbReference type="EC" id="2.7.4.3" evidence="10"/>
<feature type="binding site" evidence="10">
    <location>
        <position position="23"/>
    </location>
    <ligand>
        <name>ATP</name>
        <dbReference type="ChEBI" id="CHEBI:30616"/>
    </ligand>
</feature>
<feature type="binding site" evidence="10">
    <location>
        <position position="22"/>
    </location>
    <ligand>
        <name>ATP</name>
        <dbReference type="ChEBI" id="CHEBI:30616"/>
    </ligand>
</feature>
<dbReference type="SUPFAM" id="SSF52540">
    <property type="entry name" value="P-loop containing nucleoside triphosphate hydrolases"/>
    <property type="match status" value="1"/>
</dbReference>
<dbReference type="GO" id="GO:0005634">
    <property type="term" value="C:nucleus"/>
    <property type="evidence" value="ECO:0007669"/>
    <property type="project" value="UniProtKB-SubCell"/>
</dbReference>
<keyword evidence="7 10" id="KW-0418">Kinase</keyword>
<feature type="binding site" evidence="10">
    <location>
        <position position="133"/>
    </location>
    <ligand>
        <name>ATP</name>
        <dbReference type="ChEBI" id="CHEBI:30616"/>
    </ligand>
</feature>